<reference evidence="2 3" key="1">
    <citation type="submission" date="2016-09" db="EMBL/GenBank/DDBJ databases">
        <title>Chromobacterium muskegensis sp. nov., an insecticidal bacterium isolated from Sphagnum bogs.</title>
        <authorList>
            <person name="Sparks M.E."/>
            <person name="Blackburn M.B."/>
            <person name="Gundersen-Rindal D.E."/>
            <person name="Mitchell A."/>
            <person name="Farrar R."/>
            <person name="Kuhar D."/>
        </authorList>
    </citation>
    <scope>NUCLEOTIDE SEQUENCE [LARGE SCALE GENOMIC DNA]</scope>
    <source>
        <strain evidence="2 3">37-2</strain>
    </source>
</reference>
<sequence>MLNLIRRFFGIAPAHEQKYAGLAKAKRKFMKLRTKFYGDLADSIEDGANPYELFSHKYMLARERGNAMAPLFAYWRDRAASMNLRGAWEGTVPADDLMVIGSGERGDLPEALRFLAKVVKIREGNAEAIKMAIALPIFLLLLMTGVQLGVALGMMPIMEQIMPADRFPLVGKVLYYLSLAIRNYWYLIYGVPALLAVAYFWSLPRWASPLRNRLDRHLPYSVYRDLKASEFLVSLAALSQANTAVYDAVLLLEQGSTPWMRWHLARIRLALTSNRSILKAMDTGLFSEEIFDRISEYSERSNFESGIRKIGLTTIEEISEVISARSAVMRNVLIVVVGLFILLTIAGMMMTALEAGNQIQQMTGGGSV</sequence>
<keyword evidence="1" id="KW-0812">Transmembrane</keyword>
<dbReference type="STRING" id="1903179.BI347_15870"/>
<protein>
    <recommendedName>
        <fullName evidence="4">Type II secretion system protein GspF domain-containing protein</fullName>
    </recommendedName>
</protein>
<feature type="transmembrane region" description="Helical" evidence="1">
    <location>
        <begin position="184"/>
        <end position="203"/>
    </location>
</feature>
<dbReference type="InterPro" id="IPR003004">
    <property type="entry name" value="GspF/PilC"/>
</dbReference>
<gene>
    <name evidence="2" type="ORF">BI347_15870</name>
</gene>
<dbReference type="Proteomes" id="UP000180088">
    <property type="component" value="Unassembled WGS sequence"/>
</dbReference>
<dbReference type="EMBL" id="MKCS01000001">
    <property type="protein sequence ID" value="OHX14820.1"/>
    <property type="molecule type" value="Genomic_DNA"/>
</dbReference>
<keyword evidence="1" id="KW-0472">Membrane</keyword>
<organism evidence="2 3">
    <name type="scientific">Chromobacterium sphagni</name>
    <dbReference type="NCBI Taxonomy" id="1903179"/>
    <lineage>
        <taxon>Bacteria</taxon>
        <taxon>Pseudomonadati</taxon>
        <taxon>Pseudomonadota</taxon>
        <taxon>Betaproteobacteria</taxon>
        <taxon>Neisseriales</taxon>
        <taxon>Chromobacteriaceae</taxon>
        <taxon>Chromobacterium</taxon>
    </lineage>
</organism>
<dbReference type="RefSeq" id="WP_071116302.1">
    <property type="nucleotide sequence ID" value="NZ_MKCS01000001.1"/>
</dbReference>
<evidence type="ECO:0000313" key="2">
    <source>
        <dbReference type="EMBL" id="OHX14820.1"/>
    </source>
</evidence>
<feature type="transmembrane region" description="Helical" evidence="1">
    <location>
        <begin position="132"/>
        <end position="158"/>
    </location>
</feature>
<dbReference type="PANTHER" id="PTHR30012">
    <property type="entry name" value="GENERAL SECRETION PATHWAY PROTEIN"/>
    <property type="match status" value="1"/>
</dbReference>
<keyword evidence="1" id="KW-1133">Transmembrane helix</keyword>
<evidence type="ECO:0000256" key="1">
    <source>
        <dbReference type="SAM" id="Phobius"/>
    </source>
</evidence>
<evidence type="ECO:0008006" key="4">
    <source>
        <dbReference type="Google" id="ProtNLM"/>
    </source>
</evidence>
<proteinExistence type="predicted"/>
<accession>A0A1S1X5T5</accession>
<feature type="transmembrane region" description="Helical" evidence="1">
    <location>
        <begin position="332"/>
        <end position="353"/>
    </location>
</feature>
<dbReference type="PANTHER" id="PTHR30012:SF0">
    <property type="entry name" value="TYPE II SECRETION SYSTEM PROTEIN F-RELATED"/>
    <property type="match status" value="1"/>
</dbReference>
<dbReference type="AlphaFoldDB" id="A0A1S1X5T5"/>
<comment type="caution">
    <text evidence="2">The sequence shown here is derived from an EMBL/GenBank/DDBJ whole genome shotgun (WGS) entry which is preliminary data.</text>
</comment>
<name>A0A1S1X5T5_9NEIS</name>
<dbReference type="OrthoDB" id="7031359at2"/>
<evidence type="ECO:0000313" key="3">
    <source>
        <dbReference type="Proteomes" id="UP000180088"/>
    </source>
</evidence>